<accession>A0ABR4GYI0</accession>
<evidence type="ECO:0000256" key="1">
    <source>
        <dbReference type="SAM" id="MobiDB-lite"/>
    </source>
</evidence>
<proteinExistence type="predicted"/>
<feature type="compositionally biased region" description="Basic and acidic residues" evidence="1">
    <location>
        <begin position="81"/>
        <end position="114"/>
    </location>
</feature>
<gene>
    <name evidence="2" type="ORF">BJX63DRAFT_53047</name>
</gene>
<evidence type="ECO:0000313" key="3">
    <source>
        <dbReference type="Proteomes" id="UP001610334"/>
    </source>
</evidence>
<organism evidence="2 3">
    <name type="scientific">Aspergillus granulosus</name>
    <dbReference type="NCBI Taxonomy" id="176169"/>
    <lineage>
        <taxon>Eukaryota</taxon>
        <taxon>Fungi</taxon>
        <taxon>Dikarya</taxon>
        <taxon>Ascomycota</taxon>
        <taxon>Pezizomycotina</taxon>
        <taxon>Eurotiomycetes</taxon>
        <taxon>Eurotiomycetidae</taxon>
        <taxon>Eurotiales</taxon>
        <taxon>Aspergillaceae</taxon>
        <taxon>Aspergillus</taxon>
        <taxon>Aspergillus subgen. Nidulantes</taxon>
    </lineage>
</organism>
<reference evidence="2 3" key="1">
    <citation type="submission" date="2024-07" db="EMBL/GenBank/DDBJ databases">
        <title>Section-level genome sequencing and comparative genomics of Aspergillus sections Usti and Cavernicolus.</title>
        <authorList>
            <consortium name="Lawrence Berkeley National Laboratory"/>
            <person name="Nybo J.L."/>
            <person name="Vesth T.C."/>
            <person name="Theobald S."/>
            <person name="Frisvad J.C."/>
            <person name="Larsen T.O."/>
            <person name="Kjaerboelling I."/>
            <person name="Rothschild-Mancinelli K."/>
            <person name="Lyhne E.K."/>
            <person name="Kogle M.E."/>
            <person name="Barry K."/>
            <person name="Clum A."/>
            <person name="Na H."/>
            <person name="Ledsgaard L."/>
            <person name="Lin J."/>
            <person name="Lipzen A."/>
            <person name="Kuo A."/>
            <person name="Riley R."/>
            <person name="Mondo S."/>
            <person name="Labutti K."/>
            <person name="Haridas S."/>
            <person name="Pangalinan J."/>
            <person name="Salamov A.A."/>
            <person name="Simmons B.A."/>
            <person name="Magnuson J.K."/>
            <person name="Chen J."/>
            <person name="Drula E."/>
            <person name="Henrissat B."/>
            <person name="Wiebenga A."/>
            <person name="Lubbers R.J."/>
            <person name="Gomes A.C."/>
            <person name="Makela M.R."/>
            <person name="Stajich J."/>
            <person name="Grigoriev I.V."/>
            <person name="Mortensen U.H."/>
            <person name="De Vries R.P."/>
            <person name="Baker S.E."/>
            <person name="Andersen M.R."/>
        </authorList>
    </citation>
    <scope>NUCLEOTIDE SEQUENCE [LARGE SCALE GENOMIC DNA]</scope>
    <source>
        <strain evidence="2 3">CBS 588.65</strain>
    </source>
</reference>
<evidence type="ECO:0000313" key="2">
    <source>
        <dbReference type="EMBL" id="KAL2808034.1"/>
    </source>
</evidence>
<sequence length="160" mass="17644">MTTIRRSPASIIIRTREEYKPAPNAKAAGTALNDLPSGDFFFDQPKNPRSPESVFPDFESDREGGRCFHMGHRVGQIPDGAGEKVKGQKRREREEDKSRRRDTFRGAGGERETGLGKARRQRATPGGEHKNDNSDDGLFAAEGMDGAGIATVNDGQRDMR</sequence>
<dbReference type="EMBL" id="JBFXLT010000123">
    <property type="protein sequence ID" value="KAL2808034.1"/>
    <property type="molecule type" value="Genomic_DNA"/>
</dbReference>
<keyword evidence="3" id="KW-1185">Reference proteome</keyword>
<dbReference type="Proteomes" id="UP001610334">
    <property type="component" value="Unassembled WGS sequence"/>
</dbReference>
<comment type="caution">
    <text evidence="2">The sequence shown here is derived from an EMBL/GenBank/DDBJ whole genome shotgun (WGS) entry which is preliminary data.</text>
</comment>
<protein>
    <submittedName>
        <fullName evidence="2">Uncharacterized protein</fullName>
    </submittedName>
</protein>
<feature type="region of interest" description="Disordered" evidence="1">
    <location>
        <begin position="22"/>
        <end position="160"/>
    </location>
</feature>
<name>A0ABR4GYI0_9EURO</name>